<reference evidence="2 3" key="2">
    <citation type="journal article" date="2015" name="Biomed. Res. Int.">
        <title>Effects of Arsenite Resistance on the Growth and Functional Gene Expression of Leptospirillum ferriphilum and Acidithiobacillus thiooxidans in Pure Culture and Coculture.</title>
        <authorList>
            <person name="Jiang H."/>
            <person name="Liang Y."/>
            <person name="Yin H."/>
            <person name="Xiao Y."/>
            <person name="Guo X."/>
            <person name="Xu Y."/>
            <person name="Hu Q."/>
            <person name="Liu H."/>
            <person name="Liu X."/>
        </authorList>
    </citation>
    <scope>NUCLEOTIDE SEQUENCE [LARGE SCALE GENOMIC DNA]</scope>
    <source>
        <strain evidence="2 3">YSK</strain>
    </source>
</reference>
<protein>
    <submittedName>
        <fullName evidence="2">Uncharacterized protein</fullName>
    </submittedName>
</protein>
<proteinExistence type="predicted"/>
<keyword evidence="1" id="KW-1133">Transmembrane helix</keyword>
<keyword evidence="1" id="KW-0472">Membrane</keyword>
<reference evidence="3" key="1">
    <citation type="submission" date="2014-02" db="EMBL/GenBank/DDBJ databases">
        <title>Complete genome sequence and comparative genomic analysis of the nitrogen-fixing bacterium Leptospirillum ferriphilum YSK.</title>
        <authorList>
            <person name="Guo X."/>
            <person name="Yin H."/>
            <person name="Liang Y."/>
            <person name="Hu Q."/>
            <person name="Ma L."/>
            <person name="Xiao Y."/>
            <person name="Zhang X."/>
            <person name="Qiu G."/>
            <person name="Liu X."/>
        </authorList>
    </citation>
    <scope>NUCLEOTIDE SEQUENCE [LARGE SCALE GENOMIC DNA]</scope>
    <source>
        <strain evidence="3">YSK</strain>
    </source>
</reference>
<dbReference type="KEGG" id="lfp:Y981_11185"/>
<sequence>MTEGDVTTIAASISAIVAGLLGGWAGAYFTDKKSHNRQEEDKRKQTLDSLKAIKSEIESILQVYKNSVGKAIDDMENQTDPNPLGIYPEVPDGYFSIYQSHSGILGTLEDNDLAKSIISTYIRFMGIFEALKLNNQFWNVRESAIRSLLHLQGEDQFTSELSGNTFTTNFLKGYDKNLKSLTEDLRKRQPTLYSETNDLLKNIDIYIEKKSKIN</sequence>
<organism evidence="2 3">
    <name type="scientific">Leptospirillum ferriphilum YSK</name>
    <dbReference type="NCBI Taxonomy" id="1441628"/>
    <lineage>
        <taxon>Bacteria</taxon>
        <taxon>Pseudomonadati</taxon>
        <taxon>Nitrospirota</taxon>
        <taxon>Nitrospiria</taxon>
        <taxon>Nitrospirales</taxon>
        <taxon>Nitrospiraceae</taxon>
        <taxon>Leptospirillum</taxon>
    </lineage>
</organism>
<accession>A0A059XXW8</accession>
<gene>
    <name evidence="2" type="ORF">Y981_11185</name>
</gene>
<dbReference type="EMBL" id="CP007243">
    <property type="protein sequence ID" value="AIA31965.1"/>
    <property type="molecule type" value="Genomic_DNA"/>
</dbReference>
<evidence type="ECO:0000256" key="1">
    <source>
        <dbReference type="SAM" id="Phobius"/>
    </source>
</evidence>
<name>A0A059XXW8_9BACT</name>
<keyword evidence="1" id="KW-0812">Transmembrane</keyword>
<dbReference type="Proteomes" id="UP000027059">
    <property type="component" value="Chromosome"/>
</dbReference>
<dbReference type="HOGENOM" id="CLU_1287535_0_0_0"/>
<feature type="transmembrane region" description="Helical" evidence="1">
    <location>
        <begin position="6"/>
        <end position="29"/>
    </location>
</feature>
<dbReference type="AlphaFoldDB" id="A0A059XXW8"/>
<dbReference type="OrthoDB" id="7062464at2"/>
<keyword evidence="3" id="KW-1185">Reference proteome</keyword>
<dbReference type="RefSeq" id="WP_038506146.1">
    <property type="nucleotide sequence ID" value="NZ_CP007243.1"/>
</dbReference>
<evidence type="ECO:0000313" key="3">
    <source>
        <dbReference type="Proteomes" id="UP000027059"/>
    </source>
</evidence>
<evidence type="ECO:0000313" key="2">
    <source>
        <dbReference type="EMBL" id="AIA31965.1"/>
    </source>
</evidence>